<dbReference type="PANTHER" id="PTHR45910">
    <property type="entry name" value="N-ALPHA-ACETYLTRANSFERASE 20"/>
    <property type="match status" value="1"/>
</dbReference>
<keyword evidence="1" id="KW-0808">Transferase</keyword>
<dbReference type="InterPro" id="IPR016181">
    <property type="entry name" value="Acyl_CoA_acyltransferase"/>
</dbReference>
<dbReference type="InterPro" id="IPR000182">
    <property type="entry name" value="GNAT_dom"/>
</dbReference>
<dbReference type="Pfam" id="PF00583">
    <property type="entry name" value="Acetyltransf_1"/>
    <property type="match status" value="1"/>
</dbReference>
<dbReference type="GO" id="GO:0004596">
    <property type="term" value="F:protein-N-terminal amino-acid acetyltransferase activity"/>
    <property type="evidence" value="ECO:0007669"/>
    <property type="project" value="TreeGrafter"/>
</dbReference>
<dbReference type="GO" id="GO:0031416">
    <property type="term" value="C:NatB complex"/>
    <property type="evidence" value="ECO:0007669"/>
    <property type="project" value="TreeGrafter"/>
</dbReference>
<dbReference type="Gene3D" id="3.40.630.30">
    <property type="match status" value="1"/>
</dbReference>
<organism evidence="4 5">
    <name type="scientific">Coemansia reversa (strain ATCC 12441 / NRRL 1564)</name>
    <dbReference type="NCBI Taxonomy" id="763665"/>
    <lineage>
        <taxon>Eukaryota</taxon>
        <taxon>Fungi</taxon>
        <taxon>Fungi incertae sedis</taxon>
        <taxon>Zoopagomycota</taxon>
        <taxon>Kickxellomycotina</taxon>
        <taxon>Kickxellomycetes</taxon>
        <taxon>Kickxellales</taxon>
        <taxon>Kickxellaceae</taxon>
        <taxon>Coemansia</taxon>
    </lineage>
</organism>
<evidence type="ECO:0000256" key="2">
    <source>
        <dbReference type="ARBA" id="ARBA00023315"/>
    </source>
</evidence>
<keyword evidence="5" id="KW-1185">Reference proteome</keyword>
<evidence type="ECO:0000256" key="1">
    <source>
        <dbReference type="ARBA" id="ARBA00022679"/>
    </source>
</evidence>
<evidence type="ECO:0000313" key="4">
    <source>
        <dbReference type="EMBL" id="PIA14040.1"/>
    </source>
</evidence>
<dbReference type="AlphaFoldDB" id="A0A2G5B4W3"/>
<dbReference type="CDD" id="cd04301">
    <property type="entry name" value="NAT_SF"/>
    <property type="match status" value="1"/>
</dbReference>
<dbReference type="InterPro" id="IPR051646">
    <property type="entry name" value="NatB_acetyltransferase_subunit"/>
</dbReference>
<dbReference type="OrthoDB" id="10264728at2759"/>
<dbReference type="PANTHER" id="PTHR45910:SF1">
    <property type="entry name" value="N-ALPHA-ACETYLTRANSFERASE 20"/>
    <property type="match status" value="1"/>
</dbReference>
<dbReference type="Proteomes" id="UP000242474">
    <property type="component" value="Unassembled WGS sequence"/>
</dbReference>
<protein>
    <recommendedName>
        <fullName evidence="3">N-acetyltransferase domain-containing protein</fullName>
    </recommendedName>
</protein>
<dbReference type="PROSITE" id="PS51186">
    <property type="entry name" value="GNAT"/>
    <property type="match status" value="1"/>
</dbReference>
<dbReference type="SUPFAM" id="SSF55729">
    <property type="entry name" value="Acyl-CoA N-acyltransferases (Nat)"/>
    <property type="match status" value="1"/>
</dbReference>
<evidence type="ECO:0000259" key="3">
    <source>
        <dbReference type="PROSITE" id="PS51186"/>
    </source>
</evidence>
<feature type="domain" description="N-acetyltransferase" evidence="3">
    <location>
        <begin position="2"/>
        <end position="156"/>
    </location>
</feature>
<gene>
    <name evidence="4" type="ORF">COEREDRAFT_10826</name>
</gene>
<dbReference type="EMBL" id="KZ303523">
    <property type="protein sequence ID" value="PIA14040.1"/>
    <property type="molecule type" value="Genomic_DNA"/>
</dbReference>
<reference evidence="4 5" key="1">
    <citation type="journal article" date="2015" name="Genome Biol. Evol.">
        <title>Phylogenomic analyses indicate that early fungi evolved digesting cell walls of algal ancestors of land plants.</title>
        <authorList>
            <person name="Chang Y."/>
            <person name="Wang S."/>
            <person name="Sekimoto S."/>
            <person name="Aerts A.L."/>
            <person name="Choi C."/>
            <person name="Clum A."/>
            <person name="LaButti K.M."/>
            <person name="Lindquist E.A."/>
            <person name="Yee Ngan C."/>
            <person name="Ohm R.A."/>
            <person name="Salamov A.A."/>
            <person name="Grigoriev I.V."/>
            <person name="Spatafora J.W."/>
            <person name="Berbee M.L."/>
        </authorList>
    </citation>
    <scope>NUCLEOTIDE SEQUENCE [LARGE SCALE GENOMIC DNA]</scope>
    <source>
        <strain evidence="4 5">NRRL 1564</strain>
    </source>
</reference>
<evidence type="ECO:0000313" key="5">
    <source>
        <dbReference type="Proteomes" id="UP000242474"/>
    </source>
</evidence>
<name>A0A2G5B4W3_COERN</name>
<accession>A0A2G5B4W3</accession>
<dbReference type="STRING" id="763665.A0A2G5B4W3"/>
<sequence length="178" mass="20699">MSTIRRFHAMDLFRFNNLNLDRYTETYDLSFYFNYLSSWPDLFTMAMSPDCTPMGYLMGKVEGKGTEWHGHVTALTVGPECRRLGLARGLVRALEDASEKIYDCYFVDLFVRPSNTVAVLMYERLGYILYRQVIDYYLGDGVMPTEYAYDMRKALPRDKDKKSVIPLKHPVAAHETIF</sequence>
<keyword evidence="2" id="KW-0012">Acyltransferase</keyword>
<proteinExistence type="predicted"/>